<accession>A0AAV4SU54</accession>
<sequence length="156" mass="16806">MSVAVARYHGGPLAASNEIVCGPPNEVGASTLLHLTLGIPGDCKQHNIHFGARIQSIPATIRFTHSNPPENECFEFFNRNVPITGLTFDKKSSTPPLIHPHKAAVLLYVISLCAHRVAVARYLGGSSPWHSMKSSAALLMRQGGVNTPPPASWESY</sequence>
<keyword evidence="2" id="KW-1185">Reference proteome</keyword>
<organism evidence="1 2">
    <name type="scientific">Caerostris extrusa</name>
    <name type="common">Bark spider</name>
    <name type="synonym">Caerostris bankana</name>
    <dbReference type="NCBI Taxonomy" id="172846"/>
    <lineage>
        <taxon>Eukaryota</taxon>
        <taxon>Metazoa</taxon>
        <taxon>Ecdysozoa</taxon>
        <taxon>Arthropoda</taxon>
        <taxon>Chelicerata</taxon>
        <taxon>Arachnida</taxon>
        <taxon>Araneae</taxon>
        <taxon>Araneomorphae</taxon>
        <taxon>Entelegynae</taxon>
        <taxon>Araneoidea</taxon>
        <taxon>Araneidae</taxon>
        <taxon>Caerostris</taxon>
    </lineage>
</organism>
<reference evidence="1 2" key="1">
    <citation type="submission" date="2021-06" db="EMBL/GenBank/DDBJ databases">
        <title>Caerostris extrusa draft genome.</title>
        <authorList>
            <person name="Kono N."/>
            <person name="Arakawa K."/>
        </authorList>
    </citation>
    <scope>NUCLEOTIDE SEQUENCE [LARGE SCALE GENOMIC DNA]</scope>
</reference>
<proteinExistence type="predicted"/>
<dbReference type="EMBL" id="BPLR01010232">
    <property type="protein sequence ID" value="GIY37873.1"/>
    <property type="molecule type" value="Genomic_DNA"/>
</dbReference>
<protein>
    <submittedName>
        <fullName evidence="1">Uncharacterized protein</fullName>
    </submittedName>
</protein>
<dbReference type="AlphaFoldDB" id="A0AAV4SU54"/>
<name>A0AAV4SU54_CAEEX</name>
<dbReference type="Proteomes" id="UP001054945">
    <property type="component" value="Unassembled WGS sequence"/>
</dbReference>
<gene>
    <name evidence="1" type="ORF">CEXT_669151</name>
</gene>
<evidence type="ECO:0000313" key="2">
    <source>
        <dbReference type="Proteomes" id="UP001054945"/>
    </source>
</evidence>
<evidence type="ECO:0000313" key="1">
    <source>
        <dbReference type="EMBL" id="GIY37873.1"/>
    </source>
</evidence>
<comment type="caution">
    <text evidence="1">The sequence shown here is derived from an EMBL/GenBank/DDBJ whole genome shotgun (WGS) entry which is preliminary data.</text>
</comment>